<gene>
    <name evidence="1" type="ORF">COU43_00740</name>
</gene>
<dbReference type="Pfam" id="PF01161">
    <property type="entry name" value="PBP"/>
    <property type="match status" value="1"/>
</dbReference>
<name>A0A2H0TJN9_9BACT</name>
<dbReference type="EMBL" id="PFCK01000020">
    <property type="protein sequence ID" value="PIR71763.1"/>
    <property type="molecule type" value="Genomic_DNA"/>
</dbReference>
<dbReference type="InterPro" id="IPR005247">
    <property type="entry name" value="YbhB_YbcL/LppC-like"/>
</dbReference>
<comment type="caution">
    <text evidence="1">The sequence shown here is derived from an EMBL/GenBank/DDBJ whole genome shotgun (WGS) entry which is preliminary data.</text>
</comment>
<protein>
    <submittedName>
        <fullName evidence="1">YbhB/YbcL family Raf kinase inhibitor-like protein</fullName>
    </submittedName>
</protein>
<reference evidence="2" key="1">
    <citation type="submission" date="2017-09" db="EMBL/GenBank/DDBJ databases">
        <title>Depth-based differentiation of microbial function through sediment-hosted aquifers and enrichment of novel symbionts in the deep terrestrial subsurface.</title>
        <authorList>
            <person name="Probst A.J."/>
            <person name="Ladd B."/>
            <person name="Jarett J.K."/>
            <person name="Geller-Mcgrath D.E."/>
            <person name="Sieber C.M.K."/>
            <person name="Emerson J.B."/>
            <person name="Anantharaman K."/>
            <person name="Thomas B.C."/>
            <person name="Malmstrom R."/>
            <person name="Stieglmeier M."/>
            <person name="Klingl A."/>
            <person name="Woyke T."/>
            <person name="Ryan C.M."/>
            <person name="Banfield J.F."/>
        </authorList>
    </citation>
    <scope>NUCLEOTIDE SEQUENCE [LARGE SCALE GENOMIC DNA]</scope>
</reference>
<dbReference type="SUPFAM" id="SSF49777">
    <property type="entry name" value="PEBP-like"/>
    <property type="match status" value="1"/>
</dbReference>
<organism evidence="1 2">
    <name type="scientific">Candidatus Nealsonbacteria bacterium CG10_big_fil_rev_8_21_14_0_10_37_25</name>
    <dbReference type="NCBI Taxonomy" id="1974711"/>
    <lineage>
        <taxon>Bacteria</taxon>
        <taxon>Candidatus Nealsoniibacteriota</taxon>
    </lineage>
</organism>
<evidence type="ECO:0000313" key="2">
    <source>
        <dbReference type="Proteomes" id="UP000228909"/>
    </source>
</evidence>
<proteinExistence type="predicted"/>
<dbReference type="Gene3D" id="3.90.280.10">
    <property type="entry name" value="PEBP-like"/>
    <property type="match status" value="1"/>
</dbReference>
<dbReference type="Proteomes" id="UP000228909">
    <property type="component" value="Unassembled WGS sequence"/>
</dbReference>
<dbReference type="InterPro" id="IPR036610">
    <property type="entry name" value="PEBP-like_sf"/>
</dbReference>
<accession>A0A2H0TJN9</accession>
<dbReference type="PANTHER" id="PTHR30289">
    <property type="entry name" value="UNCHARACTERIZED PROTEIN YBCL-RELATED"/>
    <property type="match status" value="1"/>
</dbReference>
<evidence type="ECO:0000313" key="1">
    <source>
        <dbReference type="EMBL" id="PIR71763.1"/>
    </source>
</evidence>
<dbReference type="PANTHER" id="PTHR30289:SF1">
    <property type="entry name" value="PEBP (PHOSPHATIDYLETHANOLAMINE-BINDING PROTEIN) FAMILY PROTEIN"/>
    <property type="match status" value="1"/>
</dbReference>
<dbReference type="InterPro" id="IPR008914">
    <property type="entry name" value="PEBP"/>
</dbReference>
<dbReference type="CDD" id="cd00865">
    <property type="entry name" value="PEBP_bact_arch"/>
    <property type="match status" value="1"/>
</dbReference>
<dbReference type="NCBIfam" id="TIGR00481">
    <property type="entry name" value="YbhB/YbcL family Raf kinase inhibitor-like protein"/>
    <property type="match status" value="1"/>
</dbReference>
<sequence length="145" mass="16140">MQLISSAFLPDQSIPQKYTCDGDNINPPLEIAEVPEEAKSLALIVDDPDAPMRTFVHWIIWNIPPAISLIGEDSVPEGAVQGRNDFGKNSYGGPCPPSGIHHYHFKIYALDIQLDLKAFSKKDDLEKAMEGHILDRAELIGLYQR</sequence>
<dbReference type="AlphaFoldDB" id="A0A2H0TJN9"/>